<keyword evidence="1" id="KW-1133">Transmembrane helix</keyword>
<organism evidence="2 3">
    <name type="scientific">Ruminococcus champanellensis (strain DSM 18848 / JCM 17042 / KCTC 15320 / 18P13)</name>
    <dbReference type="NCBI Taxonomy" id="213810"/>
    <lineage>
        <taxon>Bacteria</taxon>
        <taxon>Bacillati</taxon>
        <taxon>Bacillota</taxon>
        <taxon>Clostridia</taxon>
        <taxon>Eubacteriales</taxon>
        <taxon>Oscillospiraceae</taxon>
        <taxon>Ruminococcus</taxon>
    </lineage>
</organism>
<keyword evidence="1" id="KW-0812">Transmembrane</keyword>
<protein>
    <recommendedName>
        <fullName evidence="4">DUF2975 domain-containing protein</fullName>
    </recommendedName>
</protein>
<reference evidence="2" key="1">
    <citation type="submission" date="2010-03" db="EMBL/GenBank/DDBJ databases">
        <title>The genome sequence of Ruminococcus sp. 18P13.</title>
        <authorList>
            <consortium name="metaHIT consortium -- http://www.metahit.eu/"/>
            <person name="Pajon A."/>
            <person name="Turner K."/>
            <person name="Parkhill J."/>
            <person name="Bernalier A."/>
        </authorList>
    </citation>
    <scope>NUCLEOTIDE SEQUENCE [LARGE SCALE GENOMIC DNA]</scope>
    <source>
        <strain evidence="2">Type strain: 18P13</strain>
    </source>
</reference>
<feature type="transmembrane region" description="Helical" evidence="1">
    <location>
        <begin position="46"/>
        <end position="68"/>
    </location>
</feature>
<evidence type="ECO:0008006" key="4">
    <source>
        <dbReference type="Google" id="ProtNLM"/>
    </source>
</evidence>
<gene>
    <name evidence="2" type="ordered locus">RUM_02130</name>
</gene>
<dbReference type="KEGG" id="rch:RUM_02130"/>
<evidence type="ECO:0000313" key="3">
    <source>
        <dbReference type="Proteomes" id="UP000007054"/>
    </source>
</evidence>
<keyword evidence="1" id="KW-0472">Membrane</keyword>
<dbReference type="RefSeq" id="WP_015557370.1">
    <property type="nucleotide sequence ID" value="NC_021039.1"/>
</dbReference>
<reference evidence="2" key="2">
    <citation type="submission" date="2010-03" db="EMBL/GenBank/DDBJ databases">
        <authorList>
            <person name="Pajon A."/>
        </authorList>
    </citation>
    <scope>NUCLEOTIDE SEQUENCE</scope>
    <source>
        <strain evidence="2">Type strain: 18P13</strain>
    </source>
</reference>
<dbReference type="GeneID" id="83155048"/>
<dbReference type="Pfam" id="PF11188">
    <property type="entry name" value="DUF2975"/>
    <property type="match status" value="1"/>
</dbReference>
<sequence>MKWTPTASLRLTTILNWVALGVVTFLMFFIPVMAKWYDDVSLAPPIFLPLCICLYLSAGLGLTALLSLARLLHNLNRNRIFVAQNVTCLRLISWCCFGVALVFLVLAWFRSLGLLVAFAAAFFGLILRVLKNVFARAVALQDEADYTI</sequence>
<keyword evidence="3" id="KW-1185">Reference proteome</keyword>
<dbReference type="STRING" id="213810.RUM_02130"/>
<dbReference type="Proteomes" id="UP000007054">
    <property type="component" value="Chromosome"/>
</dbReference>
<dbReference type="AlphaFoldDB" id="D4LA18"/>
<proteinExistence type="predicted"/>
<accession>D4LA18</accession>
<dbReference type="InterPro" id="IPR021354">
    <property type="entry name" value="DUF2975"/>
</dbReference>
<feature type="transmembrane region" description="Helical" evidence="1">
    <location>
        <begin position="88"/>
        <end position="106"/>
    </location>
</feature>
<dbReference type="EMBL" id="FP929052">
    <property type="protein sequence ID" value="CBL16463.1"/>
    <property type="molecule type" value="Genomic_DNA"/>
</dbReference>
<dbReference type="HOGENOM" id="CLU_116298_1_0_9"/>
<evidence type="ECO:0000313" key="2">
    <source>
        <dbReference type="EMBL" id="CBL16463.1"/>
    </source>
</evidence>
<dbReference type="PATRIC" id="fig|213810.4.peg.59"/>
<feature type="transmembrane region" description="Helical" evidence="1">
    <location>
        <begin position="112"/>
        <end position="130"/>
    </location>
</feature>
<feature type="transmembrane region" description="Helical" evidence="1">
    <location>
        <begin position="12"/>
        <end position="34"/>
    </location>
</feature>
<name>D4LA18_RUMC1</name>
<evidence type="ECO:0000256" key="1">
    <source>
        <dbReference type="SAM" id="Phobius"/>
    </source>
</evidence>